<sequence>MAFPVPSHLPRSQDISSRTLSKISSSTVETLNADLAASWVAELDEAILESKTRIHERIHGDLPLLEQQLASSKAVQERLATLTANVNELGDAVSHPELGTIPSLLRALSAHATLAQQAQDTETIHDAMEYLLQCRKEYDILVGLASEGQLSEAVEASTRLQGLLDAAPPASTDAEVFSHLKVAFRTIRDRVEEQLTDAYARSLVLSNRELTIWASVQVRQSMTVLSLSSILSSLSEASLSTHLAVLRRDINTYYIDHLLTHPTSFSHSFAKDSSGISSHTLSFHPSSSTVEDLPTRLKNVASVLDFLDAHLFAALPPSVGASFKKTLCKPVTTGLLQQFLVSHLPSSLVTLPPYLHLVAQAKELEEKYVVNMLGQDPRDREIQSWADAVSSHYERKRRAQILEDARQMILRQDDGLNILVEVDLSKFPPTPPPDSVPATQSSGSGSEGARNVSDDAWGLEEEESEDTNDVVSAAEEEDAWGFDDAPTEPEPVVPGVPQEPVLPPRDTLAEPATDDSAWGWDDNGEEANPPATTSPRASSSDSGADWDDDPWGESSKPSPAPSAPVPAPKPASRLEKLASKAKAKATPPHSPSSVRDSPTVATGQPLSATARRSELAGTNNANLPSKKEPPKSVLRPETYAISGRAGQLADTVDGILREGEEFASTAIFDSKASTAQQQTRGSVILQTAPAVLDLFRALYPVRFGQRPTEPKSIVFANDCIYAHERALSAARQCAVGTKDRLLETADSLESTGKRWYEQSVDIQQDLAADSLKKAEGFVGTAEQDHYDECEEAVMGVLSHVRKVARQWKGILSKSKYFDALGSLVNFCLTSVMGDILALPDITEVESHRLSELCRILHALEGLFVDDPEQPSFIVGCVPTWLKFSYLSELLEASLADISYLFDEGALVDFETQELIKLVRALFADTPQRANIINKLAAGHAHAP</sequence>
<dbReference type="InterPro" id="IPR055148">
    <property type="entry name" value="ZW10_C_2"/>
</dbReference>
<dbReference type="GO" id="GO:0006888">
    <property type="term" value="P:endoplasmic reticulum to Golgi vesicle-mediated transport"/>
    <property type="evidence" value="ECO:0007669"/>
    <property type="project" value="TreeGrafter"/>
</dbReference>
<evidence type="ECO:0000313" key="3">
    <source>
        <dbReference type="EMBL" id="KAF8479806.1"/>
    </source>
</evidence>
<organism evidence="3 4">
    <name type="scientific">Russula ochroleuca</name>
    <dbReference type="NCBI Taxonomy" id="152965"/>
    <lineage>
        <taxon>Eukaryota</taxon>
        <taxon>Fungi</taxon>
        <taxon>Dikarya</taxon>
        <taxon>Basidiomycota</taxon>
        <taxon>Agaricomycotina</taxon>
        <taxon>Agaricomycetes</taxon>
        <taxon>Russulales</taxon>
        <taxon>Russulaceae</taxon>
        <taxon>Russula</taxon>
    </lineage>
</organism>
<name>A0A9P5T8N1_9AGAM</name>
<dbReference type="AlphaFoldDB" id="A0A9P5T8N1"/>
<feature type="compositionally biased region" description="Low complexity" evidence="1">
    <location>
        <begin position="584"/>
        <end position="593"/>
    </location>
</feature>
<dbReference type="GO" id="GO:0007094">
    <property type="term" value="P:mitotic spindle assembly checkpoint signaling"/>
    <property type="evidence" value="ECO:0007669"/>
    <property type="project" value="TreeGrafter"/>
</dbReference>
<feature type="region of interest" description="Disordered" evidence="1">
    <location>
        <begin position="424"/>
        <end position="634"/>
    </location>
</feature>
<dbReference type="EMBL" id="WHVB01000009">
    <property type="protein sequence ID" value="KAF8479806.1"/>
    <property type="molecule type" value="Genomic_DNA"/>
</dbReference>
<keyword evidence="4" id="KW-1185">Reference proteome</keyword>
<accession>A0A9P5T8N1</accession>
<feature type="compositionally biased region" description="Acidic residues" evidence="1">
    <location>
        <begin position="457"/>
        <end position="487"/>
    </location>
</feature>
<feature type="domain" description="ZW10 C-terminal helical" evidence="2">
    <location>
        <begin position="792"/>
        <end position="935"/>
    </location>
</feature>
<feature type="compositionally biased region" description="Polar residues" evidence="1">
    <location>
        <begin position="594"/>
        <end position="607"/>
    </location>
</feature>
<evidence type="ECO:0000313" key="4">
    <source>
        <dbReference type="Proteomes" id="UP000759537"/>
    </source>
</evidence>
<dbReference type="GO" id="GO:0005737">
    <property type="term" value="C:cytoplasm"/>
    <property type="evidence" value="ECO:0007669"/>
    <property type="project" value="GOC"/>
</dbReference>
<reference evidence="3" key="1">
    <citation type="submission" date="2019-10" db="EMBL/GenBank/DDBJ databases">
        <authorList>
            <consortium name="DOE Joint Genome Institute"/>
            <person name="Kuo A."/>
            <person name="Miyauchi S."/>
            <person name="Kiss E."/>
            <person name="Drula E."/>
            <person name="Kohler A."/>
            <person name="Sanchez-Garcia M."/>
            <person name="Andreopoulos B."/>
            <person name="Barry K.W."/>
            <person name="Bonito G."/>
            <person name="Buee M."/>
            <person name="Carver A."/>
            <person name="Chen C."/>
            <person name="Cichocki N."/>
            <person name="Clum A."/>
            <person name="Culley D."/>
            <person name="Crous P.W."/>
            <person name="Fauchery L."/>
            <person name="Girlanda M."/>
            <person name="Hayes R."/>
            <person name="Keri Z."/>
            <person name="LaButti K."/>
            <person name="Lipzen A."/>
            <person name="Lombard V."/>
            <person name="Magnuson J."/>
            <person name="Maillard F."/>
            <person name="Morin E."/>
            <person name="Murat C."/>
            <person name="Nolan M."/>
            <person name="Ohm R."/>
            <person name="Pangilinan J."/>
            <person name="Pereira M."/>
            <person name="Perotto S."/>
            <person name="Peter M."/>
            <person name="Riley R."/>
            <person name="Sitrit Y."/>
            <person name="Stielow B."/>
            <person name="Szollosi G."/>
            <person name="Zifcakova L."/>
            <person name="Stursova M."/>
            <person name="Spatafora J.W."/>
            <person name="Tedersoo L."/>
            <person name="Vaario L.-M."/>
            <person name="Yamada A."/>
            <person name="Yan M."/>
            <person name="Wang P."/>
            <person name="Xu J."/>
            <person name="Bruns T."/>
            <person name="Baldrian P."/>
            <person name="Vilgalys R."/>
            <person name="Henrissat B."/>
            <person name="Grigoriev I.V."/>
            <person name="Hibbett D."/>
            <person name="Nagy L.G."/>
            <person name="Martin F.M."/>
        </authorList>
    </citation>
    <scope>NUCLEOTIDE SEQUENCE</scope>
    <source>
        <strain evidence="3">Prilba</strain>
    </source>
</reference>
<dbReference type="OrthoDB" id="534815at2759"/>
<dbReference type="GO" id="GO:1990423">
    <property type="term" value="C:RZZ complex"/>
    <property type="evidence" value="ECO:0007669"/>
    <property type="project" value="TreeGrafter"/>
</dbReference>
<reference evidence="3" key="2">
    <citation type="journal article" date="2020" name="Nat. Commun.">
        <title>Large-scale genome sequencing of mycorrhizal fungi provides insights into the early evolution of symbiotic traits.</title>
        <authorList>
            <person name="Miyauchi S."/>
            <person name="Kiss E."/>
            <person name="Kuo A."/>
            <person name="Drula E."/>
            <person name="Kohler A."/>
            <person name="Sanchez-Garcia M."/>
            <person name="Morin E."/>
            <person name="Andreopoulos B."/>
            <person name="Barry K.W."/>
            <person name="Bonito G."/>
            <person name="Buee M."/>
            <person name="Carver A."/>
            <person name="Chen C."/>
            <person name="Cichocki N."/>
            <person name="Clum A."/>
            <person name="Culley D."/>
            <person name="Crous P.W."/>
            <person name="Fauchery L."/>
            <person name="Girlanda M."/>
            <person name="Hayes R.D."/>
            <person name="Keri Z."/>
            <person name="LaButti K."/>
            <person name="Lipzen A."/>
            <person name="Lombard V."/>
            <person name="Magnuson J."/>
            <person name="Maillard F."/>
            <person name="Murat C."/>
            <person name="Nolan M."/>
            <person name="Ohm R.A."/>
            <person name="Pangilinan J."/>
            <person name="Pereira M.F."/>
            <person name="Perotto S."/>
            <person name="Peter M."/>
            <person name="Pfister S."/>
            <person name="Riley R."/>
            <person name="Sitrit Y."/>
            <person name="Stielow J.B."/>
            <person name="Szollosi G."/>
            <person name="Zifcakova L."/>
            <person name="Stursova M."/>
            <person name="Spatafora J.W."/>
            <person name="Tedersoo L."/>
            <person name="Vaario L.M."/>
            <person name="Yamada A."/>
            <person name="Yan M."/>
            <person name="Wang P."/>
            <person name="Xu J."/>
            <person name="Bruns T."/>
            <person name="Baldrian P."/>
            <person name="Vilgalys R."/>
            <person name="Dunand C."/>
            <person name="Henrissat B."/>
            <person name="Grigoriev I.V."/>
            <person name="Hibbett D."/>
            <person name="Nagy L.G."/>
            <person name="Martin F.M."/>
        </authorList>
    </citation>
    <scope>NUCLEOTIDE SEQUENCE</scope>
    <source>
        <strain evidence="3">Prilba</strain>
    </source>
</reference>
<dbReference type="PANTHER" id="PTHR12205:SF0">
    <property type="entry name" value="CENTROMERE_KINETOCHORE PROTEIN ZW10 HOMOLOG"/>
    <property type="match status" value="1"/>
</dbReference>
<protein>
    <submittedName>
        <fullName evidence="3">Centromere/kinetochore Zw10-domain-containing protein</fullName>
    </submittedName>
</protein>
<proteinExistence type="predicted"/>
<evidence type="ECO:0000256" key="1">
    <source>
        <dbReference type="SAM" id="MobiDB-lite"/>
    </source>
</evidence>
<dbReference type="Gene3D" id="1.10.357.150">
    <property type="match status" value="1"/>
</dbReference>
<dbReference type="InterPro" id="IPR046362">
    <property type="entry name" value="Zw10/DSL1_C_sf"/>
</dbReference>
<evidence type="ECO:0000259" key="2">
    <source>
        <dbReference type="Pfam" id="PF22766"/>
    </source>
</evidence>
<dbReference type="Proteomes" id="UP000759537">
    <property type="component" value="Unassembled WGS sequence"/>
</dbReference>
<dbReference type="PANTHER" id="PTHR12205">
    <property type="entry name" value="CENTROMERE/KINETOCHORE PROTEIN ZW10"/>
    <property type="match status" value="1"/>
</dbReference>
<dbReference type="Pfam" id="PF22766">
    <property type="entry name" value="ZW10_C2"/>
    <property type="match status" value="1"/>
</dbReference>
<feature type="compositionally biased region" description="Low complexity" evidence="1">
    <location>
        <begin position="529"/>
        <end position="543"/>
    </location>
</feature>
<comment type="caution">
    <text evidence="3">The sequence shown here is derived from an EMBL/GenBank/DDBJ whole genome shotgun (WGS) entry which is preliminary data.</text>
</comment>
<feature type="compositionally biased region" description="Pro residues" evidence="1">
    <location>
        <begin position="558"/>
        <end position="569"/>
    </location>
</feature>
<gene>
    <name evidence="3" type="ORF">DFH94DRAFT_746046</name>
</gene>